<dbReference type="PRINTS" id="PR00080">
    <property type="entry name" value="SDRFAMILY"/>
</dbReference>
<keyword evidence="7" id="KW-0746">Sphingolipid metabolism</keyword>
<dbReference type="CDD" id="cd08939">
    <property type="entry name" value="KDSR-like_SDR_c"/>
    <property type="match status" value="1"/>
</dbReference>
<dbReference type="AlphaFoldDB" id="A0AAU7KJY3"/>
<comment type="pathway">
    <text evidence="3">Sphingolipid metabolism.</text>
</comment>
<name>A0AAU7KJY3_9GAMM</name>
<dbReference type="GO" id="GO:0047560">
    <property type="term" value="F:3-dehydrosphinganine reductase activity"/>
    <property type="evidence" value="ECO:0007669"/>
    <property type="project" value="UniProtKB-EC"/>
</dbReference>
<comment type="pathway">
    <text evidence="2">Lipid metabolism; sphingolipid metabolism.</text>
</comment>
<proteinExistence type="inferred from homology"/>
<evidence type="ECO:0000256" key="6">
    <source>
        <dbReference type="ARBA" id="ARBA00022857"/>
    </source>
</evidence>
<reference evidence="13" key="1">
    <citation type="submission" date="2022-06" db="EMBL/GenBank/DDBJ databases">
        <title>A novel DMS-producing enzyme.</title>
        <authorList>
            <person name="Zhang Y."/>
        </authorList>
    </citation>
    <scope>NUCLEOTIDE SEQUENCE</scope>
    <source>
        <strain evidence="13">RT37</strain>
    </source>
</reference>
<keyword evidence="8" id="KW-0560">Oxidoreductase</keyword>
<comment type="similarity">
    <text evidence="4 11">Belongs to the short-chain dehydrogenases/reductases (SDR) family.</text>
</comment>
<keyword evidence="6" id="KW-0521">NADP</keyword>
<dbReference type="GO" id="GO:0006666">
    <property type="term" value="P:3-keto-sphinganine metabolic process"/>
    <property type="evidence" value="ECO:0007669"/>
    <property type="project" value="InterPro"/>
</dbReference>
<dbReference type="InterPro" id="IPR036291">
    <property type="entry name" value="NAD(P)-bd_dom_sf"/>
</dbReference>
<evidence type="ECO:0000259" key="12">
    <source>
        <dbReference type="SMART" id="SM00822"/>
    </source>
</evidence>
<gene>
    <name evidence="13" type="ORF">NFG58_03430</name>
</gene>
<keyword evidence="9" id="KW-0443">Lipid metabolism</keyword>
<dbReference type="PANTHER" id="PTHR43550">
    <property type="entry name" value="3-KETODIHYDROSPHINGOSINE REDUCTASE"/>
    <property type="match status" value="1"/>
</dbReference>
<evidence type="ECO:0000256" key="5">
    <source>
        <dbReference type="ARBA" id="ARBA00022824"/>
    </source>
</evidence>
<evidence type="ECO:0000256" key="4">
    <source>
        <dbReference type="ARBA" id="ARBA00006484"/>
    </source>
</evidence>
<dbReference type="SUPFAM" id="SSF51735">
    <property type="entry name" value="NAD(P)-binding Rossmann-fold domains"/>
    <property type="match status" value="1"/>
</dbReference>
<keyword evidence="5" id="KW-0256">Endoplasmic reticulum</keyword>
<evidence type="ECO:0000256" key="10">
    <source>
        <dbReference type="ARBA" id="ARBA00026112"/>
    </source>
</evidence>
<evidence type="ECO:0000256" key="9">
    <source>
        <dbReference type="ARBA" id="ARBA00023098"/>
    </source>
</evidence>
<sequence length="291" mass="31388">MFEHRHFVITGGSSGLGLALAQRLIREGARVTLVARNEQRLLAALETLRGESPAAVVDCRVADVTDETAMQEAMAAIAAESGAIDGLINCAGVMREGYFETLTQRDFREVMEVNYFGPLNATRAALPFLAAQGGRQHGHKGNAPAAWLINIASVAGLTGVFGYTPYCASKHALVGLTESLYYELAPQGIRVQLVCPGEFDSPMVDTLEQGRTPENRAQTLSIPKASLDAIADDTLTGLHKGDYLIVPTRQARLATLGMRLVPGLSRKLMTRTLARVYRGPTREPLEPGEQT</sequence>
<evidence type="ECO:0000256" key="3">
    <source>
        <dbReference type="ARBA" id="ARBA00004991"/>
    </source>
</evidence>
<dbReference type="GO" id="GO:0016020">
    <property type="term" value="C:membrane"/>
    <property type="evidence" value="ECO:0007669"/>
    <property type="project" value="GOC"/>
</dbReference>
<dbReference type="InterPro" id="IPR045022">
    <property type="entry name" value="KDSR-like"/>
</dbReference>
<dbReference type="PANTHER" id="PTHR43550:SF3">
    <property type="entry name" value="3-KETODIHYDROSPHINGOSINE REDUCTASE"/>
    <property type="match status" value="1"/>
</dbReference>
<evidence type="ECO:0000313" key="13">
    <source>
        <dbReference type="EMBL" id="XBO71782.1"/>
    </source>
</evidence>
<dbReference type="Gene3D" id="3.40.50.720">
    <property type="entry name" value="NAD(P)-binding Rossmann-like Domain"/>
    <property type="match status" value="1"/>
</dbReference>
<dbReference type="RefSeq" id="WP_108131304.1">
    <property type="nucleotide sequence ID" value="NZ_CP098827.1"/>
</dbReference>
<organism evidence="13">
    <name type="scientific">Halomonas sp. RT37</name>
    <dbReference type="NCBI Taxonomy" id="2950872"/>
    <lineage>
        <taxon>Bacteria</taxon>
        <taxon>Pseudomonadati</taxon>
        <taxon>Pseudomonadota</taxon>
        <taxon>Gammaproteobacteria</taxon>
        <taxon>Oceanospirillales</taxon>
        <taxon>Halomonadaceae</taxon>
        <taxon>Halomonas</taxon>
    </lineage>
</organism>
<dbReference type="GO" id="GO:0030148">
    <property type="term" value="P:sphingolipid biosynthetic process"/>
    <property type="evidence" value="ECO:0007669"/>
    <property type="project" value="InterPro"/>
</dbReference>
<evidence type="ECO:0000256" key="11">
    <source>
        <dbReference type="RuleBase" id="RU000363"/>
    </source>
</evidence>
<dbReference type="Pfam" id="PF00106">
    <property type="entry name" value="adh_short"/>
    <property type="match status" value="1"/>
</dbReference>
<dbReference type="InterPro" id="IPR057326">
    <property type="entry name" value="KR_dom"/>
</dbReference>
<feature type="domain" description="Ketoreductase" evidence="12">
    <location>
        <begin position="5"/>
        <end position="197"/>
    </location>
</feature>
<evidence type="ECO:0000256" key="8">
    <source>
        <dbReference type="ARBA" id="ARBA00023002"/>
    </source>
</evidence>
<accession>A0AAU7KJY3</accession>
<comment type="subcellular location">
    <subcellularLocation>
        <location evidence="1">Endoplasmic reticulum</location>
    </subcellularLocation>
</comment>
<evidence type="ECO:0000256" key="1">
    <source>
        <dbReference type="ARBA" id="ARBA00004240"/>
    </source>
</evidence>
<protein>
    <recommendedName>
        <fullName evidence="10">3-dehydrosphinganine reductase</fullName>
        <ecNumber evidence="10">1.1.1.102</ecNumber>
    </recommendedName>
</protein>
<dbReference type="EMBL" id="CP098827">
    <property type="protein sequence ID" value="XBO71782.1"/>
    <property type="molecule type" value="Genomic_DNA"/>
</dbReference>
<evidence type="ECO:0000256" key="2">
    <source>
        <dbReference type="ARBA" id="ARBA00004760"/>
    </source>
</evidence>
<dbReference type="InterPro" id="IPR002347">
    <property type="entry name" value="SDR_fam"/>
</dbReference>
<evidence type="ECO:0000256" key="7">
    <source>
        <dbReference type="ARBA" id="ARBA00022919"/>
    </source>
</evidence>
<dbReference type="PRINTS" id="PR00081">
    <property type="entry name" value="GDHRDH"/>
</dbReference>
<dbReference type="EC" id="1.1.1.102" evidence="10"/>
<dbReference type="SMART" id="SM00822">
    <property type="entry name" value="PKS_KR"/>
    <property type="match status" value="1"/>
</dbReference>